<dbReference type="SUPFAM" id="SSF49785">
    <property type="entry name" value="Galactose-binding domain-like"/>
    <property type="match status" value="1"/>
</dbReference>
<reference evidence="8" key="1">
    <citation type="journal article" date="2019" name="Int. J. Syst. Evol. Microbiol.">
        <title>The Global Catalogue of Microorganisms (GCM) 10K type strain sequencing project: providing services to taxonomists for standard genome sequencing and annotation.</title>
        <authorList>
            <consortium name="The Broad Institute Genomics Platform"/>
            <consortium name="The Broad Institute Genome Sequencing Center for Infectious Disease"/>
            <person name="Wu L."/>
            <person name="Ma J."/>
        </authorList>
    </citation>
    <scope>NUCLEOTIDE SEQUENCE [LARGE SCALE GENOMIC DNA]</scope>
    <source>
        <strain evidence="8">CGMCC 1.3240</strain>
    </source>
</reference>
<dbReference type="PANTHER" id="PTHR42732">
    <property type="entry name" value="BETA-GALACTOSIDASE"/>
    <property type="match status" value="1"/>
</dbReference>
<evidence type="ECO:0000259" key="4">
    <source>
        <dbReference type="Pfam" id="PF00703"/>
    </source>
</evidence>
<gene>
    <name evidence="7" type="ORF">ACFPYJ_27515</name>
</gene>
<evidence type="ECO:0000256" key="2">
    <source>
        <dbReference type="ARBA" id="ARBA00022801"/>
    </source>
</evidence>
<proteinExistence type="inferred from homology"/>
<evidence type="ECO:0000259" key="5">
    <source>
        <dbReference type="Pfam" id="PF02836"/>
    </source>
</evidence>
<dbReference type="InterPro" id="IPR006103">
    <property type="entry name" value="Glyco_hydro_2_cat"/>
</dbReference>
<evidence type="ECO:0000256" key="3">
    <source>
        <dbReference type="ARBA" id="ARBA00023295"/>
    </source>
</evidence>
<dbReference type="Gene3D" id="2.60.40.10">
    <property type="entry name" value="Immunoglobulins"/>
    <property type="match status" value="1"/>
</dbReference>
<feature type="domain" description="Glycoside hydrolase family 2 catalytic" evidence="5">
    <location>
        <begin position="326"/>
        <end position="579"/>
    </location>
</feature>
<dbReference type="EMBL" id="JBHSOW010000106">
    <property type="protein sequence ID" value="MFC5652787.1"/>
    <property type="molecule type" value="Genomic_DNA"/>
</dbReference>
<dbReference type="InterPro" id="IPR051913">
    <property type="entry name" value="GH2_Domain-Containing"/>
</dbReference>
<dbReference type="InterPro" id="IPR036156">
    <property type="entry name" value="Beta-gal/glucu_dom_sf"/>
</dbReference>
<keyword evidence="8" id="KW-1185">Reference proteome</keyword>
<dbReference type="PANTHER" id="PTHR42732:SF3">
    <property type="entry name" value="HYDROLASE"/>
    <property type="match status" value="1"/>
</dbReference>
<dbReference type="InterPro" id="IPR006104">
    <property type="entry name" value="Glyco_hydro_2_N"/>
</dbReference>
<organism evidence="7 8">
    <name type="scientific">Paenibacillus solisilvae</name>
    <dbReference type="NCBI Taxonomy" id="2486751"/>
    <lineage>
        <taxon>Bacteria</taxon>
        <taxon>Bacillati</taxon>
        <taxon>Bacillota</taxon>
        <taxon>Bacilli</taxon>
        <taxon>Bacillales</taxon>
        <taxon>Paenibacillaceae</taxon>
        <taxon>Paenibacillus</taxon>
    </lineage>
</organism>
<evidence type="ECO:0000313" key="8">
    <source>
        <dbReference type="Proteomes" id="UP001596047"/>
    </source>
</evidence>
<dbReference type="Pfam" id="PF02836">
    <property type="entry name" value="Glyco_hydro_2_C"/>
    <property type="match status" value="1"/>
</dbReference>
<evidence type="ECO:0000259" key="6">
    <source>
        <dbReference type="Pfam" id="PF02837"/>
    </source>
</evidence>
<accession>A0ABW0W694</accession>
<feature type="domain" description="Glycoside hydrolase family 2 immunoglobulin-like beta-sandwich" evidence="4">
    <location>
        <begin position="184"/>
        <end position="290"/>
    </location>
</feature>
<comment type="caution">
    <text evidence="7">The sequence shown here is derived from an EMBL/GenBank/DDBJ whole genome shotgun (WGS) entry which is preliminary data.</text>
</comment>
<dbReference type="InterPro" id="IPR017853">
    <property type="entry name" value="GH"/>
</dbReference>
<dbReference type="Pfam" id="PF00703">
    <property type="entry name" value="Glyco_hydro_2"/>
    <property type="match status" value="1"/>
</dbReference>
<dbReference type="Pfam" id="PF02837">
    <property type="entry name" value="Glyco_hydro_2_N"/>
    <property type="match status" value="1"/>
</dbReference>
<protein>
    <submittedName>
        <fullName evidence="7">Glycoside hydrolase family 2 protein</fullName>
    </submittedName>
</protein>
<dbReference type="Gene3D" id="3.20.20.80">
    <property type="entry name" value="Glycosidases"/>
    <property type="match status" value="1"/>
</dbReference>
<feature type="domain" description="Glycosyl hydrolases family 2 sugar binding" evidence="6">
    <location>
        <begin position="22"/>
        <end position="141"/>
    </location>
</feature>
<dbReference type="InterPro" id="IPR006102">
    <property type="entry name" value="Ig-like_GH2"/>
</dbReference>
<evidence type="ECO:0000256" key="1">
    <source>
        <dbReference type="ARBA" id="ARBA00007401"/>
    </source>
</evidence>
<name>A0ABW0W694_9BACL</name>
<dbReference type="SUPFAM" id="SSF49303">
    <property type="entry name" value="beta-Galactosidase/glucuronidase domain"/>
    <property type="match status" value="1"/>
</dbReference>
<dbReference type="GO" id="GO:0016787">
    <property type="term" value="F:hydrolase activity"/>
    <property type="evidence" value="ECO:0007669"/>
    <property type="project" value="UniProtKB-KW"/>
</dbReference>
<comment type="similarity">
    <text evidence="1">Belongs to the glycosyl hydrolase 2 family.</text>
</comment>
<keyword evidence="2 7" id="KW-0378">Hydrolase</keyword>
<sequence length="587" mass="68400">MLQFEVDKEYPRPQFYRHPWINLNGAWGFRFDDAFEGEKAQWFKSVPADKQINVPFTYETKASGIGEEQFHPCVWYEREIAVPSEWNGKLVKLHFQASDYLTKVWVNGSFVGQHEGGYAAFAFDVTNYLSGTGSDKLVVRVEDGNSCSQPRGKQRWVENNFGCWYVQTTGIWQSVWMEAVAEQYVQSVKITPDVDKNAVLFEYVIPNYKQQDQLSLKTRVTFKGQLVREVTMSVDRARTSVELNLVTDRVAEWKSVHTWSPGNPNLYEVEFTLLSDHVETDHVKSYFGMRKVSIVNGKVLLNNIEIYQRLLLDQGYWKDSHLTPPSVEALIEDIDKTMEFGYNGVRKHQKLEDPRFLYWCDRKGLLVWSEMPATYEFNDDAIDRFTREWMEVVQQHYNHPSIITWTPFNESWGVHNILTEVKQQQLTVAVYHLTKAFDSMRPVIVNDGWEHTVSDIITLHDYEERGEVLSKRYASKEEMVGFNRSFNNFKFALAHGYEYKGQPILMSEYGGIAFKSEEGWGYGNQVKTDEQFIERFRSITQAIKDLPYMVGFCYTQITDVQQEVNGLMTIDRQPKIDPKIIRDINLA</sequence>
<dbReference type="SUPFAM" id="SSF51445">
    <property type="entry name" value="(Trans)glycosidases"/>
    <property type="match status" value="1"/>
</dbReference>
<dbReference type="Gene3D" id="2.60.120.260">
    <property type="entry name" value="Galactose-binding domain-like"/>
    <property type="match status" value="1"/>
</dbReference>
<evidence type="ECO:0000313" key="7">
    <source>
        <dbReference type="EMBL" id="MFC5652787.1"/>
    </source>
</evidence>
<dbReference type="InterPro" id="IPR008979">
    <property type="entry name" value="Galactose-bd-like_sf"/>
</dbReference>
<dbReference type="RefSeq" id="WP_379191441.1">
    <property type="nucleotide sequence ID" value="NZ_JBHSOW010000106.1"/>
</dbReference>
<keyword evidence="3" id="KW-0326">Glycosidase</keyword>
<dbReference type="Proteomes" id="UP001596047">
    <property type="component" value="Unassembled WGS sequence"/>
</dbReference>
<dbReference type="InterPro" id="IPR013783">
    <property type="entry name" value="Ig-like_fold"/>
</dbReference>